<sequence length="167" mass="17989">MKTLVEGGVDLLAIETIPAQNEAEALTSLLAEYPTTTAWLTYTCKDGLHTCHGENFCDAVKAVMSSDQIVGVGVNCTHPEYIESLLQQLPPGVRDRKAIVVYPNSGDIWDKETNTWIRRASGATLCQLVPCWMDAGATWVGGCCHVTAADVSDISRVMATYLQGASP</sequence>
<dbReference type="Gene3D" id="3.20.20.330">
    <property type="entry name" value="Homocysteine-binding-like domain"/>
    <property type="match status" value="1"/>
</dbReference>
<evidence type="ECO:0000313" key="9">
    <source>
        <dbReference type="Proteomes" id="UP001209878"/>
    </source>
</evidence>
<dbReference type="GO" id="GO:0008898">
    <property type="term" value="F:S-adenosylmethionine-homocysteine S-methyltransferase activity"/>
    <property type="evidence" value="ECO:0007669"/>
    <property type="project" value="TreeGrafter"/>
</dbReference>
<evidence type="ECO:0000313" key="8">
    <source>
        <dbReference type="EMBL" id="KAK2179166.1"/>
    </source>
</evidence>
<organism evidence="8 9">
    <name type="scientific">Ridgeia piscesae</name>
    <name type="common">Tubeworm</name>
    <dbReference type="NCBI Taxonomy" id="27915"/>
    <lineage>
        <taxon>Eukaryota</taxon>
        <taxon>Metazoa</taxon>
        <taxon>Spiralia</taxon>
        <taxon>Lophotrochozoa</taxon>
        <taxon>Annelida</taxon>
        <taxon>Polychaeta</taxon>
        <taxon>Sedentaria</taxon>
        <taxon>Canalipalpata</taxon>
        <taxon>Sabellida</taxon>
        <taxon>Siboglinidae</taxon>
        <taxon>Ridgeia</taxon>
    </lineage>
</organism>
<evidence type="ECO:0000256" key="2">
    <source>
        <dbReference type="ARBA" id="ARBA00022679"/>
    </source>
</evidence>
<accession>A0AAD9KXC9</accession>
<dbReference type="Proteomes" id="UP001209878">
    <property type="component" value="Unassembled WGS sequence"/>
</dbReference>
<feature type="binding site" evidence="6">
    <location>
        <position position="143"/>
    </location>
    <ligand>
        <name>Zn(2+)</name>
        <dbReference type="ChEBI" id="CHEBI:29105"/>
    </ligand>
</feature>
<dbReference type="InterPro" id="IPR051486">
    <property type="entry name" value="Hcy_S-methyltransferase"/>
</dbReference>
<dbReference type="GO" id="GO:0032259">
    <property type="term" value="P:methylation"/>
    <property type="evidence" value="ECO:0007669"/>
    <property type="project" value="UniProtKB-KW"/>
</dbReference>
<dbReference type="InterPro" id="IPR003726">
    <property type="entry name" value="HCY_dom"/>
</dbReference>
<name>A0AAD9KXC9_RIDPI</name>
<dbReference type="PROSITE" id="PS50970">
    <property type="entry name" value="HCY"/>
    <property type="match status" value="1"/>
</dbReference>
<evidence type="ECO:0000256" key="5">
    <source>
        <dbReference type="ARBA" id="ARBA00034478"/>
    </source>
</evidence>
<dbReference type="EMBL" id="JAODUO010000508">
    <property type="protein sequence ID" value="KAK2179166.1"/>
    <property type="molecule type" value="Genomic_DNA"/>
</dbReference>
<keyword evidence="3 6" id="KW-0479">Metal-binding</keyword>
<reference evidence="8" key="1">
    <citation type="journal article" date="2023" name="Mol. Biol. Evol.">
        <title>Third-Generation Sequencing Reveals the Adaptive Role of the Epigenome in Three Deep-Sea Polychaetes.</title>
        <authorList>
            <person name="Perez M."/>
            <person name="Aroh O."/>
            <person name="Sun Y."/>
            <person name="Lan Y."/>
            <person name="Juniper S.K."/>
            <person name="Young C.R."/>
            <person name="Angers B."/>
            <person name="Qian P.Y."/>
        </authorList>
    </citation>
    <scope>NUCLEOTIDE SEQUENCE</scope>
    <source>
        <strain evidence="8">R07B-5</strain>
    </source>
</reference>
<feature type="binding site" evidence="6">
    <location>
        <position position="76"/>
    </location>
    <ligand>
        <name>Zn(2+)</name>
        <dbReference type="ChEBI" id="CHEBI:29105"/>
    </ligand>
</feature>
<dbReference type="InterPro" id="IPR036589">
    <property type="entry name" value="HCY_dom_sf"/>
</dbReference>
<proteinExistence type="predicted"/>
<keyword evidence="9" id="KW-1185">Reference proteome</keyword>
<dbReference type="PANTHER" id="PTHR46015:SF1">
    <property type="entry name" value="HOMOCYSTEINE S-METHYLTRANSFERASE-LIKE ISOFORM 1"/>
    <property type="match status" value="1"/>
</dbReference>
<dbReference type="SUPFAM" id="SSF82282">
    <property type="entry name" value="Homocysteine S-methyltransferase"/>
    <property type="match status" value="1"/>
</dbReference>
<evidence type="ECO:0000259" key="7">
    <source>
        <dbReference type="PROSITE" id="PS50970"/>
    </source>
</evidence>
<evidence type="ECO:0000256" key="1">
    <source>
        <dbReference type="ARBA" id="ARBA00022603"/>
    </source>
</evidence>
<dbReference type="AlphaFoldDB" id="A0AAD9KXC9"/>
<dbReference type="PANTHER" id="PTHR46015">
    <property type="entry name" value="ZGC:172121"/>
    <property type="match status" value="1"/>
</dbReference>
<keyword evidence="2 6" id="KW-0808">Transferase</keyword>
<dbReference type="Pfam" id="PF02574">
    <property type="entry name" value="S-methyl_trans"/>
    <property type="match status" value="1"/>
</dbReference>
<evidence type="ECO:0000256" key="3">
    <source>
        <dbReference type="ARBA" id="ARBA00022723"/>
    </source>
</evidence>
<keyword evidence="4 6" id="KW-0862">Zinc</keyword>
<evidence type="ECO:0000256" key="6">
    <source>
        <dbReference type="PROSITE-ProRule" id="PRU00333"/>
    </source>
</evidence>
<gene>
    <name evidence="8" type="ORF">NP493_505g00048</name>
</gene>
<evidence type="ECO:0000256" key="4">
    <source>
        <dbReference type="ARBA" id="ARBA00022833"/>
    </source>
</evidence>
<feature type="domain" description="Hcy-binding" evidence="7">
    <location>
        <begin position="1"/>
        <end position="158"/>
    </location>
</feature>
<dbReference type="GO" id="GO:0033528">
    <property type="term" value="P:S-methylmethionine cycle"/>
    <property type="evidence" value="ECO:0007669"/>
    <property type="project" value="TreeGrafter"/>
</dbReference>
<dbReference type="GO" id="GO:0009086">
    <property type="term" value="P:methionine biosynthetic process"/>
    <property type="evidence" value="ECO:0007669"/>
    <property type="project" value="TreeGrafter"/>
</dbReference>
<protein>
    <recommendedName>
        <fullName evidence="7">Hcy-binding domain-containing protein</fullName>
    </recommendedName>
</protein>
<feature type="binding site" evidence="6">
    <location>
        <position position="144"/>
    </location>
    <ligand>
        <name>Zn(2+)</name>
        <dbReference type="ChEBI" id="CHEBI:29105"/>
    </ligand>
</feature>
<comment type="cofactor">
    <cofactor evidence="6">
        <name>Zn(2+)</name>
        <dbReference type="ChEBI" id="CHEBI:29105"/>
    </cofactor>
</comment>
<dbReference type="GO" id="GO:0046872">
    <property type="term" value="F:metal ion binding"/>
    <property type="evidence" value="ECO:0007669"/>
    <property type="project" value="UniProtKB-KW"/>
</dbReference>
<comment type="pathway">
    <text evidence="5">Amino-acid biosynthesis; L-methionine biosynthesis via de novo pathway.</text>
</comment>
<comment type="caution">
    <text evidence="8">The sequence shown here is derived from an EMBL/GenBank/DDBJ whole genome shotgun (WGS) entry which is preliminary data.</text>
</comment>
<keyword evidence="1 6" id="KW-0489">Methyltransferase</keyword>